<name>A0A9D2PVI4_9FIRM</name>
<feature type="transmembrane region" description="Helical" evidence="6">
    <location>
        <begin position="77"/>
        <end position="97"/>
    </location>
</feature>
<dbReference type="InterPro" id="IPR014738">
    <property type="entry name" value="Citrate_transporter"/>
</dbReference>
<dbReference type="GO" id="GO:0016020">
    <property type="term" value="C:membrane"/>
    <property type="evidence" value="ECO:0007669"/>
    <property type="project" value="UniProtKB-SubCell"/>
</dbReference>
<protein>
    <submittedName>
        <fullName evidence="8">Citrate:proton symporter</fullName>
    </submittedName>
</protein>
<comment type="subcellular location">
    <subcellularLocation>
        <location evidence="1">Membrane</location>
        <topology evidence="1">Multi-pass membrane protein</topology>
    </subcellularLocation>
</comment>
<feature type="transmembrane region" description="Helical" evidence="6">
    <location>
        <begin position="6"/>
        <end position="24"/>
    </location>
</feature>
<evidence type="ECO:0000256" key="4">
    <source>
        <dbReference type="ARBA" id="ARBA00022989"/>
    </source>
</evidence>
<dbReference type="Proteomes" id="UP000823863">
    <property type="component" value="Unassembled WGS sequence"/>
</dbReference>
<dbReference type="Pfam" id="PF03600">
    <property type="entry name" value="CitMHS"/>
    <property type="match status" value="1"/>
</dbReference>
<keyword evidence="4 6" id="KW-1133">Transmembrane helix</keyword>
<feature type="transmembrane region" description="Helical" evidence="6">
    <location>
        <begin position="154"/>
        <end position="175"/>
    </location>
</feature>
<evidence type="ECO:0000256" key="6">
    <source>
        <dbReference type="SAM" id="Phobius"/>
    </source>
</evidence>
<sequence length="457" mass="49054">MSLEVAIGLVLIVAFVVTIFKRWFSPYAALVFVPLVCGLVYCAMSGQSLLTVFDWIYDGVFYAVNEEGGVTPGTTRSALMVLFACTYFTIMMNVGLFDPLITGTIRLVKGDPLKIVVASTLVAAAVSLDGDGTSTVLITTAAFMPLYKQFGIKGAYLALLIALPTSVFNMTPWGGPLARCLSGLNLDVSQLFPKLLPGMAVVMVYDVFLAYMIGRKERARLGYSPKNASSIPQEKIEAMVQAVKDNNAELKRPKLALYNLIVTLVIMYMLVTGMANSALLFMAGIAAALFVNYGFNFKTQKDRLTEALAEGMPACSMIIASGFFMGILNGSGMTTGIAGFLGQIVPASSSNLLPLFAAVVGIPGLIFLGPDAYYFGVLPVLATLAAEYGISAVTMGVAGMMPLATFYATPLTAWLFILCERCEVEFGDYQKQFLKISFPAFLIYAVVFALTGSLPLF</sequence>
<dbReference type="AlphaFoldDB" id="A0A9D2PVI4"/>
<dbReference type="EMBL" id="DWWB01000055">
    <property type="protein sequence ID" value="HJC66998.1"/>
    <property type="molecule type" value="Genomic_DNA"/>
</dbReference>
<keyword evidence="5 6" id="KW-0472">Membrane</keyword>
<evidence type="ECO:0000256" key="5">
    <source>
        <dbReference type="ARBA" id="ARBA00023136"/>
    </source>
</evidence>
<keyword evidence="2" id="KW-0813">Transport</keyword>
<dbReference type="NCBIfam" id="TIGR00784">
    <property type="entry name" value="citMHS"/>
    <property type="match status" value="1"/>
</dbReference>
<keyword evidence="3 6" id="KW-0812">Transmembrane</keyword>
<feature type="transmembrane region" description="Helical" evidence="6">
    <location>
        <begin position="31"/>
        <end position="57"/>
    </location>
</feature>
<accession>A0A9D2PVI4</accession>
<evidence type="ECO:0000313" key="9">
    <source>
        <dbReference type="Proteomes" id="UP000823863"/>
    </source>
</evidence>
<feature type="transmembrane region" description="Helical" evidence="6">
    <location>
        <begin position="255"/>
        <end position="271"/>
    </location>
</feature>
<reference evidence="8" key="1">
    <citation type="journal article" date="2021" name="PeerJ">
        <title>Extensive microbial diversity within the chicken gut microbiome revealed by metagenomics and culture.</title>
        <authorList>
            <person name="Gilroy R."/>
            <person name="Ravi A."/>
            <person name="Getino M."/>
            <person name="Pursley I."/>
            <person name="Horton D.L."/>
            <person name="Alikhan N.F."/>
            <person name="Baker D."/>
            <person name="Gharbi K."/>
            <person name="Hall N."/>
            <person name="Watson M."/>
            <person name="Adriaenssens E.M."/>
            <person name="Foster-Nyarko E."/>
            <person name="Jarju S."/>
            <person name="Secka A."/>
            <person name="Antonio M."/>
            <person name="Oren A."/>
            <person name="Chaudhuri R.R."/>
            <person name="La Ragione R."/>
            <person name="Hildebrand F."/>
            <person name="Pallen M.J."/>
        </authorList>
    </citation>
    <scope>NUCLEOTIDE SEQUENCE</scope>
    <source>
        <strain evidence="8">CHK198-12963</strain>
    </source>
</reference>
<reference evidence="8" key="2">
    <citation type="submission" date="2021-04" db="EMBL/GenBank/DDBJ databases">
        <authorList>
            <person name="Gilroy R."/>
        </authorList>
    </citation>
    <scope>NUCLEOTIDE SEQUENCE</scope>
    <source>
        <strain evidence="8">CHK198-12963</strain>
    </source>
</reference>
<dbReference type="InterPro" id="IPR004680">
    <property type="entry name" value="Cit_transptr-like_dom"/>
</dbReference>
<evidence type="ECO:0000256" key="2">
    <source>
        <dbReference type="ARBA" id="ARBA00022448"/>
    </source>
</evidence>
<evidence type="ECO:0000256" key="1">
    <source>
        <dbReference type="ARBA" id="ARBA00004141"/>
    </source>
</evidence>
<feature type="transmembrane region" description="Helical" evidence="6">
    <location>
        <begin position="195"/>
        <end position="214"/>
    </location>
</feature>
<comment type="caution">
    <text evidence="8">The sequence shown here is derived from an EMBL/GenBank/DDBJ whole genome shotgun (WGS) entry which is preliminary data.</text>
</comment>
<evidence type="ECO:0000259" key="7">
    <source>
        <dbReference type="Pfam" id="PF03600"/>
    </source>
</evidence>
<dbReference type="GO" id="GO:0015137">
    <property type="term" value="F:citrate transmembrane transporter activity"/>
    <property type="evidence" value="ECO:0007669"/>
    <property type="project" value="InterPro"/>
</dbReference>
<organism evidence="8 9">
    <name type="scientific">Candidatus Enterocloster excrementigallinarum</name>
    <dbReference type="NCBI Taxonomy" id="2838558"/>
    <lineage>
        <taxon>Bacteria</taxon>
        <taxon>Bacillati</taxon>
        <taxon>Bacillota</taxon>
        <taxon>Clostridia</taxon>
        <taxon>Lachnospirales</taxon>
        <taxon>Lachnospiraceae</taxon>
        <taxon>Enterocloster</taxon>
    </lineage>
</organism>
<evidence type="ECO:0000256" key="3">
    <source>
        <dbReference type="ARBA" id="ARBA00022692"/>
    </source>
</evidence>
<proteinExistence type="predicted"/>
<feature type="transmembrane region" description="Helical" evidence="6">
    <location>
        <begin position="438"/>
        <end position="456"/>
    </location>
</feature>
<feature type="domain" description="Citrate transporter-like" evidence="7">
    <location>
        <begin position="33"/>
        <end position="394"/>
    </location>
</feature>
<feature type="transmembrane region" description="Helical" evidence="6">
    <location>
        <begin position="277"/>
        <end position="295"/>
    </location>
</feature>
<gene>
    <name evidence="8" type="ORF">H9931_09850</name>
</gene>
<evidence type="ECO:0000313" key="8">
    <source>
        <dbReference type="EMBL" id="HJC66998.1"/>
    </source>
</evidence>